<dbReference type="FunFam" id="3.40.50.300:FF:000022">
    <property type="entry name" value="Signal recognition particle 54 kDa subunit"/>
    <property type="match status" value="1"/>
</dbReference>
<dbReference type="PANTHER" id="PTHR11564:SF5">
    <property type="entry name" value="SIGNAL RECOGNITION PARTICLE SUBUNIT SRP54"/>
    <property type="match status" value="1"/>
</dbReference>
<dbReference type="InterPro" id="IPR036891">
    <property type="entry name" value="Signal_recog_part_SRP54_M_sf"/>
</dbReference>
<evidence type="ECO:0000259" key="15">
    <source>
        <dbReference type="SMART" id="SM00963"/>
    </source>
</evidence>
<comment type="subcellular location">
    <subcellularLocation>
        <location evidence="11">Cytoplasm</location>
    </subcellularLocation>
    <text evidence="11">The SRP-RNC complex is targeted to the cytoplasmic membrane.</text>
</comment>
<dbReference type="InterPro" id="IPR004125">
    <property type="entry name" value="Signal_recog_particle_SRP54_M"/>
</dbReference>
<comment type="similarity">
    <text evidence="1 11">Belongs to the GTP-binding SRP family. SRP54 subfamily.</text>
</comment>
<dbReference type="InterPro" id="IPR013822">
    <property type="entry name" value="Signal_recog_particl_SRP54_hlx"/>
</dbReference>
<dbReference type="SUPFAM" id="SSF47446">
    <property type="entry name" value="Signal peptide-binding domain"/>
    <property type="match status" value="1"/>
</dbReference>
<feature type="domain" description="Signal recognition particle SRP54 helical bundle" evidence="15">
    <location>
        <begin position="2"/>
        <end position="87"/>
    </location>
</feature>
<dbReference type="InterPro" id="IPR004780">
    <property type="entry name" value="SRP"/>
</dbReference>
<keyword evidence="4 11" id="KW-0378">Hydrolase</keyword>
<dbReference type="SMART" id="SM00963">
    <property type="entry name" value="SRP54_N"/>
    <property type="match status" value="1"/>
</dbReference>
<dbReference type="NCBIfam" id="TIGR00959">
    <property type="entry name" value="ffh"/>
    <property type="match status" value="1"/>
</dbReference>
<dbReference type="InterPro" id="IPR022941">
    <property type="entry name" value="SRP54"/>
</dbReference>
<comment type="function">
    <text evidence="10">Involved in targeting and insertion of nascent membrane proteins into the cytoplasmic membrane. Binds to the hydrophobic signal sequence of the ribosome-nascent chain (RNC) as it emerges from the ribosomes. The SRP-RNC complex is then targeted to the cytoplasmic membrane where it interacts with the SRP receptor FtsY. Interaction with FtsY leads to the transfer of the RNC complex to the Sec translocase for insertion into the membrane, the hydrolysis of GTP by both Ffh and FtsY, and the dissociation of the SRP-FtsY complex into the individual components.</text>
</comment>
<feature type="binding site" evidence="11">
    <location>
        <begin position="191"/>
        <end position="195"/>
    </location>
    <ligand>
        <name>GTP</name>
        <dbReference type="ChEBI" id="CHEBI:37565"/>
    </ligand>
</feature>
<keyword evidence="7 11" id="KW-0733">Signal recognition particle</keyword>
<comment type="domain">
    <text evidence="11">Composed of three domains: the N-terminal N domain, which is responsible for interactions with the ribosome, the central G domain, which binds GTP, and the C-terminal M domain, which binds the RNA and the signal sequence of the RNC.</text>
</comment>
<evidence type="ECO:0000256" key="2">
    <source>
        <dbReference type="ARBA" id="ARBA00022490"/>
    </source>
</evidence>
<dbReference type="CDD" id="cd18539">
    <property type="entry name" value="SRP_G"/>
    <property type="match status" value="1"/>
</dbReference>
<dbReference type="Gene3D" id="1.10.260.30">
    <property type="entry name" value="Signal recognition particle, SRP54 subunit, M-domain"/>
    <property type="match status" value="1"/>
</dbReference>
<evidence type="ECO:0000259" key="13">
    <source>
        <dbReference type="SMART" id="SM00382"/>
    </source>
</evidence>
<feature type="domain" description="SRP54-type proteins GTP-binding" evidence="14">
    <location>
        <begin position="101"/>
        <end position="297"/>
    </location>
</feature>
<name>A0A948X371_9LACO</name>
<comment type="catalytic activity">
    <reaction evidence="9 11">
        <text>GTP + H2O = GDP + phosphate + H(+)</text>
        <dbReference type="Rhea" id="RHEA:19669"/>
        <dbReference type="ChEBI" id="CHEBI:15377"/>
        <dbReference type="ChEBI" id="CHEBI:15378"/>
        <dbReference type="ChEBI" id="CHEBI:37565"/>
        <dbReference type="ChEBI" id="CHEBI:43474"/>
        <dbReference type="ChEBI" id="CHEBI:58189"/>
        <dbReference type="EC" id="3.6.5.4"/>
    </reaction>
</comment>
<gene>
    <name evidence="11 16" type="primary">ffh</name>
    <name evidence="16" type="ORF">H9901_03425</name>
</gene>
<dbReference type="GO" id="GO:0005525">
    <property type="term" value="F:GTP binding"/>
    <property type="evidence" value="ECO:0007669"/>
    <property type="project" value="UniProtKB-UniRule"/>
</dbReference>
<dbReference type="GO" id="GO:0006614">
    <property type="term" value="P:SRP-dependent cotranslational protein targeting to membrane"/>
    <property type="evidence" value="ECO:0007669"/>
    <property type="project" value="InterPro"/>
</dbReference>
<feature type="binding site" evidence="11">
    <location>
        <begin position="249"/>
        <end position="252"/>
    </location>
    <ligand>
        <name>GTP</name>
        <dbReference type="ChEBI" id="CHEBI:37565"/>
    </ligand>
</feature>
<feature type="domain" description="AAA+ ATPase" evidence="13">
    <location>
        <begin position="100"/>
        <end position="248"/>
    </location>
</feature>
<evidence type="ECO:0000256" key="5">
    <source>
        <dbReference type="ARBA" id="ARBA00022884"/>
    </source>
</evidence>
<dbReference type="SMART" id="SM00962">
    <property type="entry name" value="SRP54"/>
    <property type="match status" value="1"/>
</dbReference>
<dbReference type="InterPro" id="IPR003593">
    <property type="entry name" value="AAA+_ATPase"/>
</dbReference>
<dbReference type="PANTHER" id="PTHR11564">
    <property type="entry name" value="SIGNAL RECOGNITION PARTICLE 54K PROTEIN SRP54"/>
    <property type="match status" value="1"/>
</dbReference>
<dbReference type="GO" id="GO:0003924">
    <property type="term" value="F:GTPase activity"/>
    <property type="evidence" value="ECO:0007669"/>
    <property type="project" value="UniProtKB-UniRule"/>
</dbReference>
<accession>A0A948X371</accession>
<dbReference type="HAMAP" id="MF_00306">
    <property type="entry name" value="SRP54"/>
    <property type="match status" value="1"/>
</dbReference>
<evidence type="ECO:0000256" key="10">
    <source>
        <dbReference type="ARBA" id="ARBA00057471"/>
    </source>
</evidence>
<keyword evidence="2 11" id="KW-0963">Cytoplasm</keyword>
<keyword evidence="5 11" id="KW-0694">RNA-binding</keyword>
<dbReference type="SUPFAM" id="SSF52540">
    <property type="entry name" value="P-loop containing nucleoside triphosphate hydrolases"/>
    <property type="match status" value="1"/>
</dbReference>
<dbReference type="Gene3D" id="1.20.120.140">
    <property type="entry name" value="Signal recognition particle SRP54, nucleotide-binding domain"/>
    <property type="match status" value="1"/>
</dbReference>
<dbReference type="Pfam" id="PF02881">
    <property type="entry name" value="SRP54_N"/>
    <property type="match status" value="1"/>
</dbReference>
<sequence length="479" mass="53218">MAFEGLTQRLQNALSKLRGKGKVTESDVKETMREIRLALLEADVNFSVVKDFIKTVRQRAVGAEVLESLTPGQQIIKIVDEELTKMMGEDAAPLNKAPHIPTIIMMVGLQGAGKTTTAGKLAAYLKRTEHARPMMIAADVYRPAAVEQLVTVGKEIDVPVFEMGTDHDPVDIVKQGLIQADLQKNDYVLIDTAGRLQIDEALMDELARIKALTHPNEILLVVDAMTGQAAVDVAKGFDERLDITGVVLTKLDGDTRGGAALSIRAVTGKPIKFVGQGEKLTDLDVFHPDRMASRILGMGDMLTLIDKAQQTYDEKKSAAMLEKMRENTFDFNDFIEQMDQVASMGPLEDIIKMMPGMATNPQLKNLNIDPKELAHIKAIVMSMTPAEREDPDLLNPSRRRRIAAGAGRPIQEVNRMIKQFKQMRQMMEKVSKGNFSGMENLFGTGMRGKLGKMAMRSAVKKQKKMKKKRMKKIKRFKSK</sequence>
<comment type="caution">
    <text evidence="16">The sequence shown here is derived from an EMBL/GenBank/DDBJ whole genome shotgun (WGS) entry which is preliminary data.</text>
</comment>
<feature type="binding site" evidence="11">
    <location>
        <begin position="108"/>
        <end position="115"/>
    </location>
    <ligand>
        <name>GTP</name>
        <dbReference type="ChEBI" id="CHEBI:37565"/>
    </ligand>
</feature>
<dbReference type="EC" id="3.6.5.4" evidence="11"/>
<dbReference type="Proteomes" id="UP000777303">
    <property type="component" value="Unassembled WGS sequence"/>
</dbReference>
<feature type="region of interest" description="Disordered" evidence="12">
    <location>
        <begin position="455"/>
        <end position="479"/>
    </location>
</feature>
<keyword evidence="8 11" id="KW-0687">Ribonucleoprotein</keyword>
<dbReference type="SMART" id="SM00382">
    <property type="entry name" value="AAA"/>
    <property type="match status" value="1"/>
</dbReference>
<dbReference type="GO" id="GO:0048500">
    <property type="term" value="C:signal recognition particle"/>
    <property type="evidence" value="ECO:0007669"/>
    <property type="project" value="UniProtKB-UniRule"/>
</dbReference>
<evidence type="ECO:0000256" key="3">
    <source>
        <dbReference type="ARBA" id="ARBA00022741"/>
    </source>
</evidence>
<keyword evidence="3 11" id="KW-0547">Nucleotide-binding</keyword>
<evidence type="ECO:0000259" key="14">
    <source>
        <dbReference type="SMART" id="SM00962"/>
    </source>
</evidence>
<keyword evidence="6 11" id="KW-0342">GTP-binding</keyword>
<evidence type="ECO:0000313" key="16">
    <source>
        <dbReference type="EMBL" id="MBU3851730.1"/>
    </source>
</evidence>
<feature type="compositionally biased region" description="Basic residues" evidence="12">
    <location>
        <begin position="458"/>
        <end position="479"/>
    </location>
</feature>
<evidence type="ECO:0000256" key="6">
    <source>
        <dbReference type="ARBA" id="ARBA00023134"/>
    </source>
</evidence>
<comment type="subunit">
    <text evidence="11">Part of the signal recognition particle protein translocation system, which is composed of SRP and FtsY.</text>
</comment>
<evidence type="ECO:0000256" key="1">
    <source>
        <dbReference type="ARBA" id="ARBA00005450"/>
    </source>
</evidence>
<evidence type="ECO:0000256" key="8">
    <source>
        <dbReference type="ARBA" id="ARBA00023274"/>
    </source>
</evidence>
<dbReference type="GO" id="GO:0008312">
    <property type="term" value="F:7S RNA binding"/>
    <property type="evidence" value="ECO:0007669"/>
    <property type="project" value="InterPro"/>
</dbReference>
<dbReference type="InterPro" id="IPR000897">
    <property type="entry name" value="SRP54_GTPase_dom"/>
</dbReference>
<dbReference type="InterPro" id="IPR027417">
    <property type="entry name" value="P-loop_NTPase"/>
</dbReference>
<dbReference type="Pfam" id="PF02978">
    <property type="entry name" value="SRP_SPB"/>
    <property type="match status" value="1"/>
</dbReference>
<dbReference type="FunFam" id="1.20.120.140:FF:000001">
    <property type="entry name" value="Signal recognition particle GTPase"/>
    <property type="match status" value="1"/>
</dbReference>
<evidence type="ECO:0000256" key="4">
    <source>
        <dbReference type="ARBA" id="ARBA00022801"/>
    </source>
</evidence>
<evidence type="ECO:0000256" key="12">
    <source>
        <dbReference type="SAM" id="MobiDB-lite"/>
    </source>
</evidence>
<evidence type="ECO:0000256" key="7">
    <source>
        <dbReference type="ARBA" id="ARBA00023135"/>
    </source>
</evidence>
<organism evidence="16 17">
    <name type="scientific">Candidatus Paralactobacillus gallistercoris</name>
    <dbReference type="NCBI Taxonomy" id="2838724"/>
    <lineage>
        <taxon>Bacteria</taxon>
        <taxon>Bacillati</taxon>
        <taxon>Bacillota</taxon>
        <taxon>Bacilli</taxon>
        <taxon>Lactobacillales</taxon>
        <taxon>Lactobacillaceae</taxon>
        <taxon>Lactobacillus</taxon>
    </lineage>
</organism>
<proteinExistence type="inferred from homology"/>
<dbReference type="Gene3D" id="3.40.50.300">
    <property type="entry name" value="P-loop containing nucleotide triphosphate hydrolases"/>
    <property type="match status" value="1"/>
</dbReference>
<dbReference type="AlphaFoldDB" id="A0A948X371"/>
<protein>
    <recommendedName>
        <fullName evidence="11">Signal recognition particle protein</fullName>
        <ecNumber evidence="11">3.6.5.4</ecNumber>
    </recommendedName>
    <alternativeName>
        <fullName evidence="11">Fifty-four homolog</fullName>
    </alternativeName>
</protein>
<dbReference type="Pfam" id="PF00448">
    <property type="entry name" value="SRP54"/>
    <property type="match status" value="1"/>
</dbReference>
<evidence type="ECO:0000256" key="11">
    <source>
        <dbReference type="HAMAP-Rule" id="MF_00306"/>
    </source>
</evidence>
<dbReference type="InterPro" id="IPR042101">
    <property type="entry name" value="SRP54_N_sf"/>
</dbReference>
<dbReference type="EMBL" id="JAHLFS010000046">
    <property type="protein sequence ID" value="MBU3851730.1"/>
    <property type="molecule type" value="Genomic_DNA"/>
</dbReference>
<evidence type="ECO:0000313" key="17">
    <source>
        <dbReference type="Proteomes" id="UP000777303"/>
    </source>
</evidence>
<evidence type="ECO:0000256" key="9">
    <source>
        <dbReference type="ARBA" id="ARBA00048027"/>
    </source>
</evidence>
<reference evidence="16" key="2">
    <citation type="submission" date="2021-04" db="EMBL/GenBank/DDBJ databases">
        <authorList>
            <person name="Gilroy R."/>
        </authorList>
    </citation>
    <scope>NUCLEOTIDE SEQUENCE</scope>
    <source>
        <strain evidence="16">F6-6636</strain>
    </source>
</reference>
<reference evidence="16" key="1">
    <citation type="journal article" date="2021" name="PeerJ">
        <title>Extensive microbial diversity within the chicken gut microbiome revealed by metagenomics and culture.</title>
        <authorList>
            <person name="Gilroy R."/>
            <person name="Ravi A."/>
            <person name="Getino M."/>
            <person name="Pursley I."/>
            <person name="Horton D.L."/>
            <person name="Alikhan N.F."/>
            <person name="Baker D."/>
            <person name="Gharbi K."/>
            <person name="Hall N."/>
            <person name="Watson M."/>
            <person name="Adriaenssens E.M."/>
            <person name="Foster-Nyarko E."/>
            <person name="Jarju S."/>
            <person name="Secka A."/>
            <person name="Antonio M."/>
            <person name="Oren A."/>
            <person name="Chaudhuri R.R."/>
            <person name="La Ragione R."/>
            <person name="Hildebrand F."/>
            <person name="Pallen M.J."/>
        </authorList>
    </citation>
    <scope>NUCLEOTIDE SEQUENCE</scope>
    <source>
        <strain evidence="16">F6-6636</strain>
    </source>
</reference>